<dbReference type="Proteomes" id="UP000036681">
    <property type="component" value="Unplaced"/>
</dbReference>
<feature type="transmembrane region" description="Helical" evidence="1">
    <location>
        <begin position="185"/>
        <end position="204"/>
    </location>
</feature>
<keyword evidence="1" id="KW-1133">Transmembrane helix</keyword>
<evidence type="ECO:0000313" key="2">
    <source>
        <dbReference type="Proteomes" id="UP000036681"/>
    </source>
</evidence>
<organism evidence="2 3">
    <name type="scientific">Ascaris lumbricoides</name>
    <name type="common">Giant roundworm</name>
    <dbReference type="NCBI Taxonomy" id="6252"/>
    <lineage>
        <taxon>Eukaryota</taxon>
        <taxon>Metazoa</taxon>
        <taxon>Ecdysozoa</taxon>
        <taxon>Nematoda</taxon>
        <taxon>Chromadorea</taxon>
        <taxon>Rhabditida</taxon>
        <taxon>Spirurina</taxon>
        <taxon>Ascaridomorpha</taxon>
        <taxon>Ascaridoidea</taxon>
        <taxon>Ascarididae</taxon>
        <taxon>Ascaris</taxon>
    </lineage>
</organism>
<dbReference type="AlphaFoldDB" id="A0A0M3HTT7"/>
<reference evidence="3" key="1">
    <citation type="submission" date="2017-02" db="UniProtKB">
        <authorList>
            <consortium name="WormBaseParasite"/>
        </authorList>
    </citation>
    <scope>IDENTIFICATION</scope>
</reference>
<accession>A0A0M3HTT7</accession>
<keyword evidence="2" id="KW-1185">Reference proteome</keyword>
<protein>
    <submittedName>
        <fullName evidence="3">Rep_fac_C domain-containing protein</fullName>
    </submittedName>
</protein>
<keyword evidence="1" id="KW-0812">Transmembrane</keyword>
<proteinExistence type="predicted"/>
<name>A0A0M3HTT7_ASCLU</name>
<evidence type="ECO:0000313" key="3">
    <source>
        <dbReference type="WBParaSite" id="ALUE_0000611401-mRNA-1"/>
    </source>
</evidence>
<evidence type="ECO:0000256" key="1">
    <source>
        <dbReference type="SAM" id="Phobius"/>
    </source>
</evidence>
<dbReference type="WBParaSite" id="ALUE_0000611401-mRNA-1">
    <property type="protein sequence ID" value="ALUE_0000611401-mRNA-1"/>
    <property type="gene ID" value="ALUE_0000611401"/>
</dbReference>
<sequence>MHHDTVAIYVEIGTKLRYTFIGTDDSHGAMCQSATALRSLLPTSTLQHWTEHAITLCEDERCFVKCYFLVGGAMRLVALAGIVECLRALCSIEEVVDYLDSPRGSALFKPLITCISVGRGHRERISNILCSLLKNERTLNGAVQQMVLKCVLDDETITVKLIDEKAPSFFLAFNFKSEKHSIQSVIFCIIFFFTIRGILSYYVYGFTPYYASSVLFNSC</sequence>
<keyword evidence="1" id="KW-0472">Membrane</keyword>